<evidence type="ECO:0000256" key="10">
    <source>
        <dbReference type="SAM" id="Phobius"/>
    </source>
</evidence>
<evidence type="ECO:0000256" key="9">
    <source>
        <dbReference type="ARBA" id="ARBA00023251"/>
    </source>
</evidence>
<dbReference type="InterPro" id="IPR002528">
    <property type="entry name" value="MATE_fam"/>
</dbReference>
<evidence type="ECO:0000313" key="12">
    <source>
        <dbReference type="Proteomes" id="UP000092714"/>
    </source>
</evidence>
<dbReference type="GO" id="GO:0005886">
    <property type="term" value="C:plasma membrane"/>
    <property type="evidence" value="ECO:0007669"/>
    <property type="project" value="UniProtKB-SubCell"/>
</dbReference>
<feature type="transmembrane region" description="Helical" evidence="10">
    <location>
        <begin position="273"/>
        <end position="291"/>
    </location>
</feature>
<feature type="transmembrane region" description="Helical" evidence="10">
    <location>
        <begin position="164"/>
        <end position="187"/>
    </location>
</feature>
<keyword evidence="5" id="KW-1003">Cell membrane</keyword>
<dbReference type="InterPro" id="IPR045070">
    <property type="entry name" value="MATE_MepA-like"/>
</dbReference>
<dbReference type="GO" id="GO:0046677">
    <property type="term" value="P:response to antibiotic"/>
    <property type="evidence" value="ECO:0007669"/>
    <property type="project" value="UniProtKB-KW"/>
</dbReference>
<evidence type="ECO:0000256" key="7">
    <source>
        <dbReference type="ARBA" id="ARBA00022989"/>
    </source>
</evidence>
<dbReference type="eggNOG" id="COG0534">
    <property type="taxonomic scope" value="Bacteria"/>
</dbReference>
<feature type="transmembrane region" description="Helical" evidence="10">
    <location>
        <begin position="20"/>
        <end position="41"/>
    </location>
</feature>
<feature type="transmembrane region" description="Helical" evidence="10">
    <location>
        <begin position="93"/>
        <end position="115"/>
    </location>
</feature>
<name>A0A174A576_9CLOT</name>
<dbReference type="GeneID" id="42777280"/>
<reference evidence="11 12" key="1">
    <citation type="submission" date="2016-06" db="EMBL/GenBank/DDBJ databases">
        <authorList>
            <person name="Kjaerup R.B."/>
            <person name="Dalgaard T.S."/>
            <person name="Juul-Madsen H.R."/>
        </authorList>
    </citation>
    <scope>NUCLEOTIDE SEQUENCE [LARGE SCALE GENOMIC DNA]</scope>
    <source>
        <strain evidence="11 12">373-A1</strain>
    </source>
</reference>
<keyword evidence="12" id="KW-1185">Reference proteome</keyword>
<evidence type="ECO:0000256" key="4">
    <source>
        <dbReference type="ARBA" id="ARBA00022448"/>
    </source>
</evidence>
<accession>A0A174A576</accession>
<keyword evidence="9" id="KW-0046">Antibiotic resistance</keyword>
<dbReference type="InterPro" id="IPR051327">
    <property type="entry name" value="MATE_MepA_subfamily"/>
</dbReference>
<evidence type="ECO:0000256" key="6">
    <source>
        <dbReference type="ARBA" id="ARBA00022692"/>
    </source>
</evidence>
<evidence type="ECO:0000256" key="3">
    <source>
        <dbReference type="ARBA" id="ARBA00022106"/>
    </source>
</evidence>
<evidence type="ECO:0000256" key="1">
    <source>
        <dbReference type="ARBA" id="ARBA00004651"/>
    </source>
</evidence>
<dbReference type="GO" id="GO:0015297">
    <property type="term" value="F:antiporter activity"/>
    <property type="evidence" value="ECO:0007669"/>
    <property type="project" value="InterPro"/>
</dbReference>
<evidence type="ECO:0000256" key="8">
    <source>
        <dbReference type="ARBA" id="ARBA00023136"/>
    </source>
</evidence>
<feature type="transmembrane region" description="Helical" evidence="10">
    <location>
        <begin position="236"/>
        <end position="261"/>
    </location>
</feature>
<dbReference type="InterPro" id="IPR048279">
    <property type="entry name" value="MdtK-like"/>
</dbReference>
<dbReference type="OrthoDB" id="305360at2"/>
<gene>
    <name evidence="11" type="ORF">CP373A1_00620</name>
</gene>
<proteinExistence type="inferred from homology"/>
<feature type="transmembrane region" description="Helical" evidence="10">
    <location>
        <begin position="390"/>
        <end position="410"/>
    </location>
</feature>
<dbReference type="NCBIfam" id="TIGR00797">
    <property type="entry name" value="matE"/>
    <property type="match status" value="1"/>
</dbReference>
<dbReference type="Proteomes" id="UP000092714">
    <property type="component" value="Unassembled WGS sequence"/>
</dbReference>
<dbReference type="PANTHER" id="PTHR43823">
    <property type="entry name" value="SPORULATION PROTEIN YKVU"/>
    <property type="match status" value="1"/>
</dbReference>
<dbReference type="PANTHER" id="PTHR43823:SF4">
    <property type="entry name" value="SPORULATION PROTEIN YKVU"/>
    <property type="match status" value="1"/>
</dbReference>
<keyword evidence="6 10" id="KW-0812">Transmembrane</keyword>
<evidence type="ECO:0000313" key="11">
    <source>
        <dbReference type="EMBL" id="OBY12131.1"/>
    </source>
</evidence>
<evidence type="ECO:0000256" key="2">
    <source>
        <dbReference type="ARBA" id="ARBA00008417"/>
    </source>
</evidence>
<keyword evidence="8 10" id="KW-0472">Membrane</keyword>
<dbReference type="PIRSF" id="PIRSF006603">
    <property type="entry name" value="DinF"/>
    <property type="match status" value="1"/>
</dbReference>
<dbReference type="Pfam" id="PF01554">
    <property type="entry name" value="MatE"/>
    <property type="match status" value="2"/>
</dbReference>
<dbReference type="GO" id="GO:0042910">
    <property type="term" value="F:xenobiotic transmembrane transporter activity"/>
    <property type="evidence" value="ECO:0007669"/>
    <property type="project" value="InterPro"/>
</dbReference>
<feature type="transmembrane region" description="Helical" evidence="10">
    <location>
        <begin position="416"/>
        <end position="435"/>
    </location>
</feature>
<comment type="similarity">
    <text evidence="2">Belongs to the multi antimicrobial extrusion (MATE) (TC 2.A.66.1) family. MepA subfamily.</text>
</comment>
<feature type="transmembrane region" description="Helical" evidence="10">
    <location>
        <begin position="135"/>
        <end position="157"/>
    </location>
</feature>
<comment type="caution">
    <text evidence="11">The sequence shown here is derived from an EMBL/GenBank/DDBJ whole genome shotgun (WGS) entry which is preliminary data.</text>
</comment>
<feature type="transmembrane region" description="Helical" evidence="10">
    <location>
        <begin position="61"/>
        <end position="81"/>
    </location>
</feature>
<dbReference type="EMBL" id="MAPZ01000009">
    <property type="protein sequence ID" value="OBY12131.1"/>
    <property type="molecule type" value="Genomic_DNA"/>
</dbReference>
<comment type="subcellular location">
    <subcellularLocation>
        <location evidence="1">Cell membrane</location>
        <topology evidence="1">Multi-pass membrane protein</topology>
    </subcellularLocation>
</comment>
<keyword evidence="7 10" id="KW-1133">Transmembrane helix</keyword>
<feature type="transmembrane region" description="Helical" evidence="10">
    <location>
        <begin position="321"/>
        <end position="339"/>
    </location>
</feature>
<dbReference type="RefSeq" id="WP_027099432.1">
    <property type="nucleotide sequence ID" value="NZ_CABHIH010000001.1"/>
</dbReference>
<dbReference type="CDD" id="cd13143">
    <property type="entry name" value="MATE_MepA_like"/>
    <property type="match status" value="1"/>
</dbReference>
<keyword evidence="4" id="KW-0813">Transport</keyword>
<evidence type="ECO:0000256" key="5">
    <source>
        <dbReference type="ARBA" id="ARBA00022475"/>
    </source>
</evidence>
<protein>
    <recommendedName>
        <fullName evidence="3">Multidrug export protein MepA</fullName>
    </recommendedName>
</protein>
<feature type="transmembrane region" description="Helical" evidence="10">
    <location>
        <begin position="359"/>
        <end position="378"/>
    </location>
</feature>
<dbReference type="AlphaFoldDB" id="A0A174A576"/>
<sequence>MKKVNLLEDSIGSLAVRYMIPSVLGMLGLSMCIFFDTMFIGRGIGNLGLAALNVGIPMYSIFNSIGLIFGVGGATALSISIGKGRLDSANSIFTFSVISSFISGAILSVFGIVFLEQFSLFLGASQETLPLVKEYLSAILSFGIAFIVIQTLSVFVRNDNNPKLVMWAVICTNLTNIILDYVLIFPLNKGMRGAALATSIAQLVGVSILLLHFIFKKNSIHLYISQYKKSLRYAKRIILNGIPSLVNEMSAGVVIFIFNIVLVKIGGVEAVSAYSIISNVALICTAIFNGISQGIQPIISMNYGAKKIDRVISAFKLARKISFVSGVVFFIIGVSNPEFIARIFSSNIEGILDITCSGIRIYFLSFIVMGVNIVSIGFMQSIERSKVSTIISLIRGFILISIVIVIMSYIMGLTGAWLTVPIVESITLIYTIIIIKRDKSIYLQK</sequence>
<feature type="transmembrane region" description="Helical" evidence="10">
    <location>
        <begin position="193"/>
        <end position="215"/>
    </location>
</feature>
<organism evidence="11 12">
    <name type="scientific">Clostridium paraputrificum</name>
    <dbReference type="NCBI Taxonomy" id="29363"/>
    <lineage>
        <taxon>Bacteria</taxon>
        <taxon>Bacillati</taxon>
        <taxon>Bacillota</taxon>
        <taxon>Clostridia</taxon>
        <taxon>Eubacteriales</taxon>
        <taxon>Clostridiaceae</taxon>
        <taxon>Clostridium</taxon>
    </lineage>
</organism>